<dbReference type="RefSeq" id="WP_141422206.1">
    <property type="nucleotide sequence ID" value="NZ_VIAR01000010.1"/>
</dbReference>
<accession>A0A507ZM95</accession>
<dbReference type="AlphaFoldDB" id="A0A507ZM95"/>
<evidence type="ECO:0000313" key="1">
    <source>
        <dbReference type="EMBL" id="TQD36968.1"/>
    </source>
</evidence>
<dbReference type="OrthoDB" id="1438837at2"/>
<evidence type="ECO:0000313" key="2">
    <source>
        <dbReference type="Proteomes" id="UP000317169"/>
    </source>
</evidence>
<proteinExistence type="predicted"/>
<reference evidence="1 2" key="1">
    <citation type="submission" date="2019-06" db="EMBL/GenBank/DDBJ databases">
        <title>Flavibacter putida gen. nov., sp. nov., a novel marine bacterium of the family Flavobacteriaceae isolated from coastal seawater.</title>
        <authorList>
            <person name="Feng X."/>
        </authorList>
    </citation>
    <scope>NUCLEOTIDE SEQUENCE [LARGE SCALE GENOMIC DNA]</scope>
    <source>
        <strain evidence="1 2">PLHSN227</strain>
    </source>
</reference>
<organism evidence="1 2">
    <name type="scientific">Haloflavibacter putidus</name>
    <dbReference type="NCBI Taxonomy" id="2576776"/>
    <lineage>
        <taxon>Bacteria</taxon>
        <taxon>Pseudomonadati</taxon>
        <taxon>Bacteroidota</taxon>
        <taxon>Flavobacteriia</taxon>
        <taxon>Flavobacteriales</taxon>
        <taxon>Flavobacteriaceae</taxon>
        <taxon>Haloflavibacter</taxon>
    </lineage>
</organism>
<dbReference type="Proteomes" id="UP000317169">
    <property type="component" value="Unassembled WGS sequence"/>
</dbReference>
<dbReference type="EMBL" id="VIAR01000010">
    <property type="protein sequence ID" value="TQD36968.1"/>
    <property type="molecule type" value="Genomic_DNA"/>
</dbReference>
<keyword evidence="2" id="KW-1185">Reference proteome</keyword>
<name>A0A507ZM95_9FLAO</name>
<comment type="caution">
    <text evidence="1">The sequence shown here is derived from an EMBL/GenBank/DDBJ whole genome shotgun (WGS) entry which is preliminary data.</text>
</comment>
<protein>
    <submittedName>
        <fullName evidence="1">Uncharacterized protein</fullName>
    </submittedName>
</protein>
<gene>
    <name evidence="1" type="ORF">FKR84_10185</name>
</gene>
<sequence>MTAYLTTKEIQTSLQTLIKEYIRQCKEDSELCEDFKTLLKHCFKAKYALINKEGKIEIGIKNPDSNALYNNFRQEDYALDEIEKVLNRKVQSAPEQQIKYYGNFINATKKSPAKEVIFIG</sequence>